<dbReference type="SUPFAM" id="SSF51556">
    <property type="entry name" value="Metallo-dependent hydrolases"/>
    <property type="match status" value="1"/>
</dbReference>
<accession>A0A383A019</accession>
<name>A0A383A019_9ZZZZ</name>
<keyword evidence="1" id="KW-0456">Lyase</keyword>
<dbReference type="GO" id="GO:0005829">
    <property type="term" value="C:cytosol"/>
    <property type="evidence" value="ECO:0007669"/>
    <property type="project" value="TreeGrafter"/>
</dbReference>
<dbReference type="InterPro" id="IPR032466">
    <property type="entry name" value="Metal_Hydrolase"/>
</dbReference>
<dbReference type="Pfam" id="PF04909">
    <property type="entry name" value="Amidohydro_2"/>
    <property type="match status" value="1"/>
</dbReference>
<dbReference type="AlphaFoldDB" id="A0A383A019"/>
<evidence type="ECO:0000259" key="2">
    <source>
        <dbReference type="Pfam" id="PF04909"/>
    </source>
</evidence>
<dbReference type="PANTHER" id="PTHR21240:SF30">
    <property type="entry name" value="AMIDOHYDROLASE-RELATED DOMAIN-CONTAINING PROTEIN-RELATED"/>
    <property type="match status" value="1"/>
</dbReference>
<dbReference type="InterPro" id="IPR032465">
    <property type="entry name" value="ACMSD"/>
</dbReference>
<sequence length="154" mass="16629">MMKFAPEHKDLGKRVRNIPCLTDLDVRFKIMDEFGAYAQVLSLAGPPTEVLAGPDIAPELAQAGNDGMAELVDRYPDRFPGFIASLPMNNPDAAVAEMHRSINDLGANGIQVYSNAAGKPLDGPEFTSIFEGVAACDLPILMHPIRGADFPDYL</sequence>
<dbReference type="PANTHER" id="PTHR21240">
    <property type="entry name" value="2-AMINO-3-CARBOXYLMUCONATE-6-SEMIALDEHYDE DECARBOXYLASE"/>
    <property type="match status" value="1"/>
</dbReference>
<evidence type="ECO:0000256" key="1">
    <source>
        <dbReference type="ARBA" id="ARBA00023239"/>
    </source>
</evidence>
<protein>
    <recommendedName>
        <fullName evidence="2">Amidohydrolase-related domain-containing protein</fullName>
    </recommendedName>
</protein>
<proteinExistence type="predicted"/>
<gene>
    <name evidence="3" type="ORF">METZ01_LOCUS453783</name>
</gene>
<dbReference type="InterPro" id="IPR006680">
    <property type="entry name" value="Amidohydro-rel"/>
</dbReference>
<dbReference type="Gene3D" id="3.20.20.140">
    <property type="entry name" value="Metal-dependent hydrolases"/>
    <property type="match status" value="1"/>
</dbReference>
<dbReference type="EMBL" id="UINC01187943">
    <property type="protein sequence ID" value="SVE00929.1"/>
    <property type="molecule type" value="Genomic_DNA"/>
</dbReference>
<organism evidence="3">
    <name type="scientific">marine metagenome</name>
    <dbReference type="NCBI Taxonomy" id="408172"/>
    <lineage>
        <taxon>unclassified sequences</taxon>
        <taxon>metagenomes</taxon>
        <taxon>ecological metagenomes</taxon>
    </lineage>
</organism>
<feature type="domain" description="Amidohydrolase-related" evidence="2">
    <location>
        <begin position="44"/>
        <end position="143"/>
    </location>
</feature>
<reference evidence="3" key="1">
    <citation type="submission" date="2018-05" db="EMBL/GenBank/DDBJ databases">
        <authorList>
            <person name="Lanie J.A."/>
            <person name="Ng W.-L."/>
            <person name="Kazmierczak K.M."/>
            <person name="Andrzejewski T.M."/>
            <person name="Davidsen T.M."/>
            <person name="Wayne K.J."/>
            <person name="Tettelin H."/>
            <person name="Glass J.I."/>
            <person name="Rusch D."/>
            <person name="Podicherti R."/>
            <person name="Tsui H.-C.T."/>
            <person name="Winkler M.E."/>
        </authorList>
    </citation>
    <scope>NUCLEOTIDE SEQUENCE</scope>
</reference>
<dbReference type="GO" id="GO:0016787">
    <property type="term" value="F:hydrolase activity"/>
    <property type="evidence" value="ECO:0007669"/>
    <property type="project" value="InterPro"/>
</dbReference>
<evidence type="ECO:0000313" key="3">
    <source>
        <dbReference type="EMBL" id="SVE00929.1"/>
    </source>
</evidence>
<feature type="non-terminal residue" evidence="3">
    <location>
        <position position="154"/>
    </location>
</feature>
<dbReference type="GO" id="GO:0019748">
    <property type="term" value="P:secondary metabolic process"/>
    <property type="evidence" value="ECO:0007669"/>
    <property type="project" value="TreeGrafter"/>
</dbReference>
<dbReference type="GO" id="GO:0016831">
    <property type="term" value="F:carboxy-lyase activity"/>
    <property type="evidence" value="ECO:0007669"/>
    <property type="project" value="InterPro"/>
</dbReference>